<gene>
    <name evidence="1" type="ORF">QFC24_003883</name>
</gene>
<organism evidence="1 2">
    <name type="scientific">Naganishia onofrii</name>
    <dbReference type="NCBI Taxonomy" id="1851511"/>
    <lineage>
        <taxon>Eukaryota</taxon>
        <taxon>Fungi</taxon>
        <taxon>Dikarya</taxon>
        <taxon>Basidiomycota</taxon>
        <taxon>Agaricomycotina</taxon>
        <taxon>Tremellomycetes</taxon>
        <taxon>Filobasidiales</taxon>
        <taxon>Filobasidiaceae</taxon>
        <taxon>Naganishia</taxon>
    </lineage>
</organism>
<evidence type="ECO:0000313" key="2">
    <source>
        <dbReference type="Proteomes" id="UP001234202"/>
    </source>
</evidence>
<accession>A0ACC2XIH4</accession>
<keyword evidence="2" id="KW-1185">Reference proteome</keyword>
<sequence length="376" mass="42349">MQQMLYGKLLRSYDKQYTASTKEGSQSMGKATKTQLVTLFGNDMQQICIFAARICFDSVQVLINFSAHFAFLYYLMGWSSFAALGLVAILLPIVRYYSRSVYRMSRRIPMERDKRVSVMRELIQNIKAIKLNAWEDIFQRKAALAREQELRAIKTSKLAEAVLSTLEHWIPILAICLAYILHVVIRGQPFLPSTALIVQRTFAEALKSLLKIPKIINCGLGLRVACERLCSYFNKPELQSYRSDANSVVFRDVTATWHCIPESDDTLPPFKLQHMTFAFPSDSLNIVAGPTGSGKTLLLLSILGETEILHGSLEAPRSTRDVLPGLGYIGSVANAAAKACWLQSSIAYTPQTAYIDHGTIRDNIIFGQLFWEERYN</sequence>
<protein>
    <submittedName>
        <fullName evidence="1">Uncharacterized protein</fullName>
    </submittedName>
</protein>
<dbReference type="EMBL" id="JASBWV010000013">
    <property type="protein sequence ID" value="KAJ9122846.1"/>
    <property type="molecule type" value="Genomic_DNA"/>
</dbReference>
<proteinExistence type="predicted"/>
<dbReference type="Proteomes" id="UP001234202">
    <property type="component" value="Unassembled WGS sequence"/>
</dbReference>
<comment type="caution">
    <text evidence="1">The sequence shown here is derived from an EMBL/GenBank/DDBJ whole genome shotgun (WGS) entry which is preliminary data.</text>
</comment>
<name>A0ACC2XIH4_9TREE</name>
<reference evidence="1" key="1">
    <citation type="submission" date="2023-04" db="EMBL/GenBank/DDBJ databases">
        <title>Draft Genome sequencing of Naganishia species isolated from polar environments using Oxford Nanopore Technology.</title>
        <authorList>
            <person name="Leo P."/>
            <person name="Venkateswaran K."/>
        </authorList>
    </citation>
    <scope>NUCLEOTIDE SEQUENCE</scope>
    <source>
        <strain evidence="1">DBVPG 5303</strain>
    </source>
</reference>
<evidence type="ECO:0000313" key="1">
    <source>
        <dbReference type="EMBL" id="KAJ9122846.1"/>
    </source>
</evidence>